<dbReference type="KEGG" id="buy:D8S85_00665"/>
<dbReference type="Proteomes" id="UP000270673">
    <property type="component" value="Chromosome"/>
</dbReference>
<name>A0A3S9VNU4_9BACT</name>
<proteinExistence type="predicted"/>
<keyword evidence="2" id="KW-1185">Reference proteome</keyword>
<protein>
    <submittedName>
        <fullName evidence="1">Uncharacterized protein</fullName>
    </submittedName>
</protein>
<evidence type="ECO:0000313" key="2">
    <source>
        <dbReference type="Proteomes" id="UP000270673"/>
    </source>
</evidence>
<dbReference type="AlphaFoldDB" id="A0A3S9VNU4"/>
<reference evidence="1 2" key="1">
    <citation type="submission" date="2018-10" db="EMBL/GenBank/DDBJ databases">
        <title>Butyricimonas faecalis sp. nov., isolated from human faeces and emended description of the genus Butyricimonas.</title>
        <authorList>
            <person name="Le Roy T."/>
            <person name="Van der Smissen P."/>
            <person name="Paquot A."/>
            <person name="Delzenne N."/>
            <person name="Muccioli G."/>
            <person name="Collet J.-F."/>
            <person name="Cani P.D."/>
        </authorList>
    </citation>
    <scope>NUCLEOTIDE SEQUENCE [LARGE SCALE GENOMIC DNA]</scope>
    <source>
        <strain evidence="1 2">H184</strain>
    </source>
</reference>
<evidence type="ECO:0000313" key="1">
    <source>
        <dbReference type="EMBL" id="AZS28207.1"/>
    </source>
</evidence>
<accession>A0A3S9VNU4</accession>
<organism evidence="1 2">
    <name type="scientific">Butyricimonas faecalis</name>
    <dbReference type="NCBI Taxonomy" id="2093856"/>
    <lineage>
        <taxon>Bacteria</taxon>
        <taxon>Pseudomonadati</taxon>
        <taxon>Bacteroidota</taxon>
        <taxon>Bacteroidia</taxon>
        <taxon>Bacteroidales</taxon>
        <taxon>Odoribacteraceae</taxon>
        <taxon>Butyricimonas</taxon>
    </lineage>
</organism>
<dbReference type="EMBL" id="CP032819">
    <property type="protein sequence ID" value="AZS28207.1"/>
    <property type="molecule type" value="Genomic_DNA"/>
</dbReference>
<sequence>MFLCFFFTGCGKEDNLYPSKEDRDWFVITDDSDFSVDQAVYSLYKKWGIPVFYNDTIGREERGVDYDGNPIIYYRVLDLNYSINGANNTNFVEKRISLIKSEENLLAGVRFVDEMLLPKMPKVFHQTSILLLDSLYNFQYGMPVLPLLEVYQGMETLAIGNIPAIAEMGQGECEEVVNRILVYLTTNYLATKTPVKMNDFQKVSYNHEQQWTYYKVNVKPAPSYPGQTYLPSARWETYGFLDYDHSKYSKLEPNPIEEWWYWLPDVDADIEDFVLAVLTYTPEEFEIKYQEYPKVKEKYTLMREILVDQGIVE</sequence>
<gene>
    <name evidence="1" type="ORF">D8S85_00665</name>
</gene>